<name>W1NZX3_AMBTC</name>
<dbReference type="AlphaFoldDB" id="W1NZX3"/>
<evidence type="ECO:0000256" key="1">
    <source>
        <dbReference type="SAM" id="Phobius"/>
    </source>
</evidence>
<reference evidence="3" key="1">
    <citation type="journal article" date="2013" name="Science">
        <title>The Amborella genome and the evolution of flowering plants.</title>
        <authorList>
            <consortium name="Amborella Genome Project"/>
        </authorList>
    </citation>
    <scope>NUCLEOTIDE SEQUENCE [LARGE SCALE GENOMIC DNA]</scope>
</reference>
<dbReference type="Proteomes" id="UP000017836">
    <property type="component" value="Unassembled WGS sequence"/>
</dbReference>
<gene>
    <name evidence="2" type="ORF">AMTR_s00002p00238730</name>
</gene>
<keyword evidence="1" id="KW-1133">Transmembrane helix</keyword>
<keyword evidence="1" id="KW-0812">Transmembrane</keyword>
<evidence type="ECO:0000313" key="2">
    <source>
        <dbReference type="EMBL" id="ERN01213.1"/>
    </source>
</evidence>
<keyword evidence="3" id="KW-1185">Reference proteome</keyword>
<organism evidence="2 3">
    <name type="scientific">Amborella trichopoda</name>
    <dbReference type="NCBI Taxonomy" id="13333"/>
    <lineage>
        <taxon>Eukaryota</taxon>
        <taxon>Viridiplantae</taxon>
        <taxon>Streptophyta</taxon>
        <taxon>Embryophyta</taxon>
        <taxon>Tracheophyta</taxon>
        <taxon>Spermatophyta</taxon>
        <taxon>Magnoliopsida</taxon>
        <taxon>Amborellales</taxon>
        <taxon>Amborellaceae</taxon>
        <taxon>Amborella</taxon>
    </lineage>
</organism>
<dbReference type="Gramene" id="ERN01213">
    <property type="protein sequence ID" value="ERN01213"/>
    <property type="gene ID" value="AMTR_s00002p00238730"/>
</dbReference>
<sequence length="90" mass="10627">MEGERVRRAEQGRRLPEDVMAGLFLVVVVVMVVIGVLMVYILYALLSLIVLAFCVWYSCVIWRSPRNDQQLIVECDSEILRQHLERWWTF</sequence>
<proteinExistence type="predicted"/>
<dbReference type="EMBL" id="KI394767">
    <property type="protein sequence ID" value="ERN01213.1"/>
    <property type="molecule type" value="Genomic_DNA"/>
</dbReference>
<evidence type="ECO:0000313" key="3">
    <source>
        <dbReference type="Proteomes" id="UP000017836"/>
    </source>
</evidence>
<protein>
    <submittedName>
        <fullName evidence="2">Uncharacterized protein</fullName>
    </submittedName>
</protein>
<feature type="transmembrane region" description="Helical" evidence="1">
    <location>
        <begin position="21"/>
        <end position="39"/>
    </location>
</feature>
<accession>W1NZX3</accession>
<keyword evidence="1" id="KW-0472">Membrane</keyword>
<dbReference type="HOGENOM" id="CLU_2443753_0_0_1"/>
<feature type="transmembrane region" description="Helical" evidence="1">
    <location>
        <begin position="45"/>
        <end position="62"/>
    </location>
</feature>